<accession>A0A0B1S215</accession>
<dbReference type="Gene3D" id="3.40.50.1010">
    <property type="entry name" value="5'-nuclease"/>
    <property type="match status" value="1"/>
</dbReference>
<dbReference type="Pfam" id="PF00867">
    <property type="entry name" value="XPG_I"/>
    <property type="match status" value="1"/>
</dbReference>
<gene>
    <name evidence="3" type="ORF">OESDEN_22454</name>
</gene>
<keyword evidence="4" id="KW-1185">Reference proteome</keyword>
<feature type="compositionally biased region" description="Basic and acidic residues" evidence="1">
    <location>
        <begin position="74"/>
        <end position="84"/>
    </location>
</feature>
<dbReference type="EMBL" id="KN610282">
    <property type="protein sequence ID" value="KHJ77926.1"/>
    <property type="molecule type" value="Genomic_DNA"/>
</dbReference>
<name>A0A0B1S215_OESDE</name>
<dbReference type="InterPro" id="IPR029060">
    <property type="entry name" value="PIN-like_dom_sf"/>
</dbReference>
<dbReference type="Proteomes" id="UP000053660">
    <property type="component" value="Unassembled WGS sequence"/>
</dbReference>
<dbReference type="GO" id="GO:0004518">
    <property type="term" value="F:nuclease activity"/>
    <property type="evidence" value="ECO:0007669"/>
    <property type="project" value="InterPro"/>
</dbReference>
<feature type="region of interest" description="Disordered" evidence="1">
    <location>
        <begin position="50"/>
        <end position="122"/>
    </location>
</feature>
<organism evidence="3 4">
    <name type="scientific">Oesophagostomum dentatum</name>
    <name type="common">Nodular worm</name>
    <dbReference type="NCBI Taxonomy" id="61180"/>
    <lineage>
        <taxon>Eukaryota</taxon>
        <taxon>Metazoa</taxon>
        <taxon>Ecdysozoa</taxon>
        <taxon>Nematoda</taxon>
        <taxon>Chromadorea</taxon>
        <taxon>Rhabditida</taxon>
        <taxon>Rhabditina</taxon>
        <taxon>Rhabditomorpha</taxon>
        <taxon>Strongyloidea</taxon>
        <taxon>Strongylidae</taxon>
        <taxon>Oesophagostomum</taxon>
    </lineage>
</organism>
<dbReference type="InterPro" id="IPR006086">
    <property type="entry name" value="XPG-I_dom"/>
</dbReference>
<evidence type="ECO:0000313" key="3">
    <source>
        <dbReference type="EMBL" id="KHJ77926.1"/>
    </source>
</evidence>
<evidence type="ECO:0000259" key="2">
    <source>
        <dbReference type="Pfam" id="PF00867"/>
    </source>
</evidence>
<proteinExistence type="predicted"/>
<evidence type="ECO:0000313" key="4">
    <source>
        <dbReference type="Proteomes" id="UP000053660"/>
    </source>
</evidence>
<feature type="compositionally biased region" description="Polar residues" evidence="1">
    <location>
        <begin position="57"/>
        <end position="70"/>
    </location>
</feature>
<sequence>MIEDLAKFNAGHRKADAVILRTDNWSSDSGTDDFIDVPSTDSAIEQYLLNDKPDAKSATNQQFEPSTSEMTPVIKDEESKDSQEAKTSTSVDVDEEWEPALDDDIQWIDRNGDDSNGVATRSRETESYRDLQDFLSACGFPWIEAPGEAEAQCVELERLGLVQVLTNNIFIPF</sequence>
<dbReference type="OrthoDB" id="31113at2759"/>
<protein>
    <recommendedName>
        <fullName evidence="2">XPG-I domain-containing protein</fullName>
    </recommendedName>
</protein>
<feature type="domain" description="XPG-I" evidence="2">
    <location>
        <begin position="139"/>
        <end position="164"/>
    </location>
</feature>
<dbReference type="AlphaFoldDB" id="A0A0B1S215"/>
<reference evidence="3 4" key="1">
    <citation type="submission" date="2014-03" db="EMBL/GenBank/DDBJ databases">
        <title>Draft genome of the hookworm Oesophagostomum dentatum.</title>
        <authorList>
            <person name="Mitreva M."/>
        </authorList>
    </citation>
    <scope>NUCLEOTIDE SEQUENCE [LARGE SCALE GENOMIC DNA]</scope>
    <source>
        <strain evidence="3 4">OD-Hann</strain>
    </source>
</reference>
<feature type="compositionally biased region" description="Acidic residues" evidence="1">
    <location>
        <begin position="92"/>
        <end position="106"/>
    </location>
</feature>
<dbReference type="SUPFAM" id="SSF88723">
    <property type="entry name" value="PIN domain-like"/>
    <property type="match status" value="1"/>
</dbReference>
<evidence type="ECO:0000256" key="1">
    <source>
        <dbReference type="SAM" id="MobiDB-lite"/>
    </source>
</evidence>